<evidence type="ECO:0000256" key="1">
    <source>
        <dbReference type="SAM" id="MobiDB-lite"/>
    </source>
</evidence>
<dbReference type="AlphaFoldDB" id="A0A8K0H2Q2"/>
<evidence type="ECO:0000313" key="2">
    <source>
        <dbReference type="EMBL" id="KAF3444558.1"/>
    </source>
</evidence>
<feature type="compositionally biased region" description="Polar residues" evidence="1">
    <location>
        <begin position="105"/>
        <end position="116"/>
    </location>
</feature>
<evidence type="ECO:0000313" key="3">
    <source>
        <dbReference type="Proteomes" id="UP000796880"/>
    </source>
</evidence>
<proteinExistence type="predicted"/>
<dbReference type="PANTHER" id="PTHR35737">
    <property type="entry name" value="CRYPTIC LOCI REGULATOR"/>
    <property type="match status" value="1"/>
</dbReference>
<accession>A0A8K0H2Q2</accession>
<dbReference type="OrthoDB" id="1930051at2759"/>
<feature type="region of interest" description="Disordered" evidence="1">
    <location>
        <begin position="90"/>
        <end position="116"/>
    </location>
</feature>
<sequence>MESTAAVAEWEDGEWELCNDDGFVYKRRKRRRLDPVAEPASAQSASISDPEADERQRRERKKKTLLKLKEQYQMEIDQWQHLSNTLRAMEETTRKLQHQRVPEQTAPSDSSSLPEVQSTESVCGSLVNKLLLQAESQEAIIRNVSNLCDIAEAMCNAEEEQLNQSLIDLPIWSSPRELMASLCDQ</sequence>
<reference evidence="2" key="1">
    <citation type="submission" date="2020-03" db="EMBL/GenBank/DDBJ databases">
        <title>A high-quality chromosome-level genome assembly of a woody plant with both climbing and erect habits, Rhamnella rubrinervis.</title>
        <authorList>
            <person name="Lu Z."/>
            <person name="Yang Y."/>
            <person name="Zhu X."/>
            <person name="Sun Y."/>
        </authorList>
    </citation>
    <scope>NUCLEOTIDE SEQUENCE</scope>
    <source>
        <strain evidence="2">BYM</strain>
        <tissue evidence="2">Leaf</tissue>
    </source>
</reference>
<organism evidence="2 3">
    <name type="scientific">Rhamnella rubrinervis</name>
    <dbReference type="NCBI Taxonomy" id="2594499"/>
    <lineage>
        <taxon>Eukaryota</taxon>
        <taxon>Viridiplantae</taxon>
        <taxon>Streptophyta</taxon>
        <taxon>Embryophyta</taxon>
        <taxon>Tracheophyta</taxon>
        <taxon>Spermatophyta</taxon>
        <taxon>Magnoliopsida</taxon>
        <taxon>eudicotyledons</taxon>
        <taxon>Gunneridae</taxon>
        <taxon>Pentapetalae</taxon>
        <taxon>rosids</taxon>
        <taxon>fabids</taxon>
        <taxon>Rosales</taxon>
        <taxon>Rhamnaceae</taxon>
        <taxon>rhamnoid group</taxon>
        <taxon>Rhamneae</taxon>
        <taxon>Rhamnella</taxon>
    </lineage>
</organism>
<feature type="region of interest" description="Disordered" evidence="1">
    <location>
        <begin position="29"/>
        <end position="62"/>
    </location>
</feature>
<dbReference type="EMBL" id="VOIH02000006">
    <property type="protein sequence ID" value="KAF3444558.1"/>
    <property type="molecule type" value="Genomic_DNA"/>
</dbReference>
<comment type="caution">
    <text evidence="2">The sequence shown here is derived from an EMBL/GenBank/DDBJ whole genome shotgun (WGS) entry which is preliminary data.</text>
</comment>
<keyword evidence="3" id="KW-1185">Reference proteome</keyword>
<dbReference type="PANTHER" id="PTHR35737:SF1">
    <property type="entry name" value="CRYPTIC LOCI REGULATOR"/>
    <property type="match status" value="1"/>
</dbReference>
<gene>
    <name evidence="2" type="ORF">FNV43_RR14250</name>
</gene>
<name>A0A8K0H2Q2_9ROSA</name>
<dbReference type="Proteomes" id="UP000796880">
    <property type="component" value="Unassembled WGS sequence"/>
</dbReference>
<protein>
    <submittedName>
        <fullName evidence="2">Uncharacterized protein</fullName>
    </submittedName>
</protein>